<dbReference type="InterPro" id="IPR014710">
    <property type="entry name" value="RmlC-like_jellyroll"/>
</dbReference>
<comment type="caution">
    <text evidence="5">The sequence shown here is derived from an EMBL/GenBank/DDBJ whole genome shotgun (WGS) entry which is preliminary data.</text>
</comment>
<dbReference type="SUPFAM" id="SSF46689">
    <property type="entry name" value="Homeodomain-like"/>
    <property type="match status" value="2"/>
</dbReference>
<keyword evidence="1" id="KW-0805">Transcription regulation</keyword>
<dbReference type="PANTHER" id="PTHR43280:SF2">
    <property type="entry name" value="HTH-TYPE TRANSCRIPTIONAL REGULATOR EXSA"/>
    <property type="match status" value="1"/>
</dbReference>
<protein>
    <submittedName>
        <fullName evidence="5">AraC family transcriptional regulator</fullName>
    </submittedName>
</protein>
<dbReference type="Proteomes" id="UP000665561">
    <property type="component" value="Unassembled WGS sequence"/>
</dbReference>
<reference evidence="5 6" key="1">
    <citation type="submission" date="2020-01" db="EMBL/GenBank/DDBJ databases">
        <title>Paenibacillus soybeanensis sp. nov. isolated from the nodules of soybean (Glycine max(L.) Merr).</title>
        <authorList>
            <person name="Wang H."/>
        </authorList>
    </citation>
    <scope>NUCLEOTIDE SEQUENCE [LARGE SCALE GENOMIC DNA]</scope>
    <source>
        <strain evidence="5 6">T1</strain>
    </source>
</reference>
<dbReference type="InterPro" id="IPR037923">
    <property type="entry name" value="HTH-like"/>
</dbReference>
<evidence type="ECO:0000313" key="5">
    <source>
        <dbReference type="EMBL" id="NBD23937.1"/>
    </source>
</evidence>
<keyword evidence="6" id="KW-1185">Reference proteome</keyword>
<dbReference type="EMBL" id="JAAAMV010000003">
    <property type="protein sequence ID" value="NBD23937.1"/>
    <property type="molecule type" value="Genomic_DNA"/>
</dbReference>
<dbReference type="PANTHER" id="PTHR43280">
    <property type="entry name" value="ARAC-FAMILY TRANSCRIPTIONAL REGULATOR"/>
    <property type="match status" value="1"/>
</dbReference>
<dbReference type="InterPro" id="IPR009057">
    <property type="entry name" value="Homeodomain-like_sf"/>
</dbReference>
<dbReference type="PROSITE" id="PS01124">
    <property type="entry name" value="HTH_ARAC_FAMILY_2"/>
    <property type="match status" value="1"/>
</dbReference>
<accession>A0ABW9XNH3</accession>
<evidence type="ECO:0000256" key="1">
    <source>
        <dbReference type="ARBA" id="ARBA00023015"/>
    </source>
</evidence>
<dbReference type="Gene3D" id="1.10.10.60">
    <property type="entry name" value="Homeodomain-like"/>
    <property type="match status" value="2"/>
</dbReference>
<proteinExistence type="predicted"/>
<sequence>MNFASFHPYVYYATRYAFSPGQTSLSRHCYSASIYFVTEGSGVLRLRGRAHDARPGMMVYIEAGQSHDWISSSDAPMTHVCCYFDWQFVDRSAAFPDVAGPIAYDAALLQRELLGAAFPYPIPEIADVGASLRSWVELLQRCYTSNAHTTERTFIRSMAAQAHFLQFIEHFLNVSLQEHQIPDPRITKLLAQIEEDLLNGRRVQPEDYAELLGLSRGYFFELFKRTTGATPIRYMNQFLVNRAKDDLRSSNLSILQIAEKYHISSVHYFSRLFRQYTGKSPQSFRSEG</sequence>
<organism evidence="5 6">
    <name type="scientific">Paenibacillus glycinis</name>
    <dbReference type="NCBI Taxonomy" id="2697035"/>
    <lineage>
        <taxon>Bacteria</taxon>
        <taxon>Bacillati</taxon>
        <taxon>Bacillota</taxon>
        <taxon>Bacilli</taxon>
        <taxon>Bacillales</taxon>
        <taxon>Paenibacillaceae</taxon>
        <taxon>Paenibacillus</taxon>
    </lineage>
</organism>
<evidence type="ECO:0000313" key="6">
    <source>
        <dbReference type="Proteomes" id="UP000665561"/>
    </source>
</evidence>
<dbReference type="SMART" id="SM00342">
    <property type="entry name" value="HTH_ARAC"/>
    <property type="match status" value="1"/>
</dbReference>
<gene>
    <name evidence="5" type="ORF">GT019_08640</name>
</gene>
<dbReference type="InterPro" id="IPR013096">
    <property type="entry name" value="Cupin_2"/>
</dbReference>
<feature type="domain" description="HTH araC/xylS-type" evidence="4">
    <location>
        <begin position="187"/>
        <end position="287"/>
    </location>
</feature>
<keyword evidence="2" id="KW-0238">DNA-binding</keyword>
<dbReference type="RefSeq" id="WP_161742707.1">
    <property type="nucleotide sequence ID" value="NZ_JAAAMV010000003.1"/>
</dbReference>
<evidence type="ECO:0000259" key="4">
    <source>
        <dbReference type="PROSITE" id="PS01124"/>
    </source>
</evidence>
<dbReference type="InterPro" id="IPR018060">
    <property type="entry name" value="HTH_AraC"/>
</dbReference>
<keyword evidence="3" id="KW-0804">Transcription</keyword>
<evidence type="ECO:0000256" key="3">
    <source>
        <dbReference type="ARBA" id="ARBA00023163"/>
    </source>
</evidence>
<dbReference type="Pfam" id="PF07883">
    <property type="entry name" value="Cupin_2"/>
    <property type="match status" value="1"/>
</dbReference>
<dbReference type="Pfam" id="PF12833">
    <property type="entry name" value="HTH_18"/>
    <property type="match status" value="1"/>
</dbReference>
<name>A0ABW9XNH3_9BACL</name>
<dbReference type="SUPFAM" id="SSF51215">
    <property type="entry name" value="Regulatory protein AraC"/>
    <property type="match status" value="1"/>
</dbReference>
<dbReference type="Gene3D" id="2.60.120.10">
    <property type="entry name" value="Jelly Rolls"/>
    <property type="match status" value="1"/>
</dbReference>
<evidence type="ECO:0000256" key="2">
    <source>
        <dbReference type="ARBA" id="ARBA00023125"/>
    </source>
</evidence>